<dbReference type="KEGG" id="stha:NCTC11429_04433"/>
<sequence>MKKLILQQFISLDGFCADRDKTTGFFDGTYNSIGNEITPHQEKLMESIDLILLGKETYSMFSAYWPEAGGDDGKIAEAMNDIPKIVFSSSLQEVHWGRHENIRLVPDDAITFVRSIKHKNEGKNMIMWGSISLAQSLLRAELIDEVQLVIVPVAIGKGYSLFPEDFELFHFALTDHKVFSDGVVLLTYTPQKNS</sequence>
<name>A0A4U9VZI5_9SPHI</name>
<accession>A0A4U9VZI5</accession>
<proteinExistence type="predicted"/>
<dbReference type="PANTHER" id="PTHR38011">
    <property type="entry name" value="DIHYDROFOLATE REDUCTASE FAMILY PROTEIN (AFU_ORTHOLOGUE AFUA_8G06820)"/>
    <property type="match status" value="1"/>
</dbReference>
<evidence type="ECO:0000313" key="2">
    <source>
        <dbReference type="EMBL" id="MEZ0454502.1"/>
    </source>
</evidence>
<dbReference type="Proteomes" id="UP001566204">
    <property type="component" value="Unassembled WGS sequence"/>
</dbReference>
<protein>
    <submittedName>
        <fullName evidence="2">Dihydrofolate reductase family protein</fullName>
    </submittedName>
    <submittedName>
        <fullName evidence="3">RibD C-terminal domain</fullName>
    </submittedName>
</protein>
<organism evidence="3 4">
    <name type="scientific">Sphingobacterium thalpophilum</name>
    <dbReference type="NCBI Taxonomy" id="259"/>
    <lineage>
        <taxon>Bacteria</taxon>
        <taxon>Pseudomonadati</taxon>
        <taxon>Bacteroidota</taxon>
        <taxon>Sphingobacteriia</taxon>
        <taxon>Sphingobacteriales</taxon>
        <taxon>Sphingobacteriaceae</taxon>
        <taxon>Sphingobacterium</taxon>
    </lineage>
</organism>
<dbReference type="SUPFAM" id="SSF53597">
    <property type="entry name" value="Dihydrofolate reductase-like"/>
    <property type="match status" value="1"/>
</dbReference>
<reference evidence="3 4" key="1">
    <citation type="submission" date="2019-05" db="EMBL/GenBank/DDBJ databases">
        <authorList>
            <consortium name="Pathogen Informatics"/>
        </authorList>
    </citation>
    <scope>NUCLEOTIDE SEQUENCE [LARGE SCALE GENOMIC DNA]</scope>
    <source>
        <strain evidence="3 4">NCTC11429</strain>
    </source>
</reference>
<dbReference type="AlphaFoldDB" id="A0A4U9VZI5"/>
<dbReference type="GO" id="GO:0008703">
    <property type="term" value="F:5-amino-6-(5-phosphoribosylamino)uracil reductase activity"/>
    <property type="evidence" value="ECO:0007669"/>
    <property type="project" value="InterPro"/>
</dbReference>
<evidence type="ECO:0000259" key="1">
    <source>
        <dbReference type="Pfam" id="PF01872"/>
    </source>
</evidence>
<dbReference type="PANTHER" id="PTHR38011:SF11">
    <property type="entry name" value="2,5-DIAMINO-6-RIBOSYLAMINO-4(3H)-PYRIMIDINONE 5'-PHOSPHATE REDUCTASE"/>
    <property type="match status" value="1"/>
</dbReference>
<dbReference type="Gene3D" id="3.40.430.10">
    <property type="entry name" value="Dihydrofolate Reductase, subunit A"/>
    <property type="match status" value="1"/>
</dbReference>
<dbReference type="EMBL" id="JBEOQB010000008">
    <property type="protein sequence ID" value="MEZ0454502.1"/>
    <property type="molecule type" value="Genomic_DNA"/>
</dbReference>
<evidence type="ECO:0000313" key="5">
    <source>
        <dbReference type="Proteomes" id="UP001566204"/>
    </source>
</evidence>
<dbReference type="Pfam" id="PF01872">
    <property type="entry name" value="RibD_C"/>
    <property type="match status" value="1"/>
</dbReference>
<keyword evidence="5" id="KW-1185">Reference proteome</keyword>
<dbReference type="GeneID" id="78465017"/>
<dbReference type="RefSeq" id="WP_037533539.1">
    <property type="nucleotide sequence ID" value="NZ_CP141191.1"/>
</dbReference>
<dbReference type="InterPro" id="IPR050765">
    <property type="entry name" value="Riboflavin_Biosynth_HTPR"/>
</dbReference>
<dbReference type="GO" id="GO:0009231">
    <property type="term" value="P:riboflavin biosynthetic process"/>
    <property type="evidence" value="ECO:0007669"/>
    <property type="project" value="InterPro"/>
</dbReference>
<gene>
    <name evidence="3" type="primary">yyaP_3</name>
    <name evidence="2" type="ORF">ABTW24_23120</name>
    <name evidence="3" type="ORF">NCTC11429_04433</name>
</gene>
<evidence type="ECO:0000313" key="4">
    <source>
        <dbReference type="Proteomes" id="UP000308196"/>
    </source>
</evidence>
<reference evidence="2 5" key="2">
    <citation type="submission" date="2024-06" db="EMBL/GenBank/DDBJ databases">
        <title>Soil Sphingobacterium thalpophilum.</title>
        <authorList>
            <person name="Yang J."/>
            <person name="Li J."/>
        </authorList>
    </citation>
    <scope>NUCLEOTIDE SEQUENCE [LARGE SCALE GENOMIC DNA]</scope>
    <source>
        <strain evidence="2 5">22g91tb</strain>
    </source>
</reference>
<evidence type="ECO:0000313" key="3">
    <source>
        <dbReference type="EMBL" id="VTR51822.1"/>
    </source>
</evidence>
<feature type="domain" description="Bacterial bifunctional deaminase-reductase C-terminal" evidence="1">
    <location>
        <begin position="3"/>
        <end position="185"/>
    </location>
</feature>
<dbReference type="STRING" id="1123265.GCA_000686625_03635"/>
<dbReference type="EMBL" id="LR590484">
    <property type="protein sequence ID" value="VTR51822.1"/>
    <property type="molecule type" value="Genomic_DNA"/>
</dbReference>
<dbReference type="InterPro" id="IPR024072">
    <property type="entry name" value="DHFR-like_dom_sf"/>
</dbReference>
<dbReference type="Proteomes" id="UP000308196">
    <property type="component" value="Chromosome"/>
</dbReference>
<dbReference type="InterPro" id="IPR002734">
    <property type="entry name" value="RibDG_C"/>
</dbReference>